<dbReference type="InterPro" id="IPR020846">
    <property type="entry name" value="MFS_dom"/>
</dbReference>
<evidence type="ECO:0000256" key="1">
    <source>
        <dbReference type="ARBA" id="ARBA00004651"/>
    </source>
</evidence>
<feature type="transmembrane region" description="Helical" evidence="8">
    <location>
        <begin position="369"/>
        <end position="388"/>
    </location>
</feature>
<feature type="transmembrane region" description="Helical" evidence="8">
    <location>
        <begin position="169"/>
        <end position="191"/>
    </location>
</feature>
<keyword evidence="7 8" id="KW-0472">Membrane</keyword>
<organism evidence="10 11">
    <name type="scientific">Pendulispora brunnea</name>
    <dbReference type="NCBI Taxonomy" id="2905690"/>
    <lineage>
        <taxon>Bacteria</taxon>
        <taxon>Pseudomonadati</taxon>
        <taxon>Myxococcota</taxon>
        <taxon>Myxococcia</taxon>
        <taxon>Myxococcales</taxon>
        <taxon>Sorangiineae</taxon>
        <taxon>Pendulisporaceae</taxon>
        <taxon>Pendulispora</taxon>
    </lineage>
</organism>
<dbReference type="Gene3D" id="1.20.1250.20">
    <property type="entry name" value="MFS general substrate transporter like domains"/>
    <property type="match status" value="1"/>
</dbReference>
<dbReference type="PANTHER" id="PTHR42718">
    <property type="entry name" value="MAJOR FACILITATOR SUPERFAMILY MULTIDRUG TRANSPORTER MFSC"/>
    <property type="match status" value="1"/>
</dbReference>
<dbReference type="InterPro" id="IPR004638">
    <property type="entry name" value="EmrB-like"/>
</dbReference>
<dbReference type="SUPFAM" id="SSF103473">
    <property type="entry name" value="MFS general substrate transporter"/>
    <property type="match status" value="1"/>
</dbReference>
<feature type="transmembrane region" description="Helical" evidence="8">
    <location>
        <begin position="82"/>
        <end position="102"/>
    </location>
</feature>
<feature type="transmembrane region" description="Helical" evidence="8">
    <location>
        <begin position="53"/>
        <end position="75"/>
    </location>
</feature>
<evidence type="ECO:0000256" key="5">
    <source>
        <dbReference type="ARBA" id="ARBA00022692"/>
    </source>
</evidence>
<dbReference type="Pfam" id="PF07690">
    <property type="entry name" value="MFS_1"/>
    <property type="match status" value="1"/>
</dbReference>
<evidence type="ECO:0000313" key="10">
    <source>
        <dbReference type="EMBL" id="WXA98610.1"/>
    </source>
</evidence>
<proteinExistence type="inferred from homology"/>
<evidence type="ECO:0000256" key="8">
    <source>
        <dbReference type="SAM" id="Phobius"/>
    </source>
</evidence>
<evidence type="ECO:0000256" key="3">
    <source>
        <dbReference type="ARBA" id="ARBA00022448"/>
    </source>
</evidence>
<dbReference type="CDD" id="cd17503">
    <property type="entry name" value="MFS_LmrB_MDR_like"/>
    <property type="match status" value="1"/>
</dbReference>
<evidence type="ECO:0000256" key="7">
    <source>
        <dbReference type="ARBA" id="ARBA00023136"/>
    </source>
</evidence>
<dbReference type="InterPro" id="IPR001958">
    <property type="entry name" value="Tet-R_TetA/multi-R_MdtG-like"/>
</dbReference>
<dbReference type="PANTHER" id="PTHR42718:SF9">
    <property type="entry name" value="MAJOR FACILITATOR SUPERFAMILY MULTIDRUG TRANSPORTER MFSC"/>
    <property type="match status" value="1"/>
</dbReference>
<dbReference type="PROSITE" id="PS50850">
    <property type="entry name" value="MFS"/>
    <property type="match status" value="1"/>
</dbReference>
<feature type="transmembrane region" description="Helical" evidence="8">
    <location>
        <begin position="16"/>
        <end position="38"/>
    </location>
</feature>
<reference evidence="10 11" key="1">
    <citation type="submission" date="2021-12" db="EMBL/GenBank/DDBJ databases">
        <title>Discovery of the Pendulisporaceae a myxobacterial family with distinct sporulation behavior and unique specialized metabolism.</title>
        <authorList>
            <person name="Garcia R."/>
            <person name="Popoff A."/>
            <person name="Bader C.D."/>
            <person name="Loehr J."/>
            <person name="Walesch S."/>
            <person name="Walt C."/>
            <person name="Boldt J."/>
            <person name="Bunk B."/>
            <person name="Haeckl F.J.F.P.J."/>
            <person name="Gunesch A.P."/>
            <person name="Birkelbach J."/>
            <person name="Nuebel U."/>
            <person name="Pietschmann T."/>
            <person name="Bach T."/>
            <person name="Mueller R."/>
        </authorList>
    </citation>
    <scope>NUCLEOTIDE SEQUENCE [LARGE SCALE GENOMIC DNA]</scope>
    <source>
        <strain evidence="10 11">MSr12523</strain>
    </source>
</reference>
<evidence type="ECO:0000313" key="11">
    <source>
        <dbReference type="Proteomes" id="UP001379533"/>
    </source>
</evidence>
<evidence type="ECO:0000256" key="4">
    <source>
        <dbReference type="ARBA" id="ARBA00022475"/>
    </source>
</evidence>
<keyword evidence="5 8" id="KW-0812">Transmembrane</keyword>
<feature type="transmembrane region" description="Helical" evidence="8">
    <location>
        <begin position="272"/>
        <end position="296"/>
    </location>
</feature>
<dbReference type="PRINTS" id="PR01035">
    <property type="entry name" value="TCRTETA"/>
</dbReference>
<dbReference type="NCBIfam" id="TIGR00711">
    <property type="entry name" value="efflux_EmrB"/>
    <property type="match status" value="1"/>
</dbReference>
<dbReference type="InterPro" id="IPR036259">
    <property type="entry name" value="MFS_trans_sf"/>
</dbReference>
<dbReference type="InterPro" id="IPR011701">
    <property type="entry name" value="MFS"/>
</dbReference>
<keyword evidence="4" id="KW-1003">Cell membrane</keyword>
<feature type="transmembrane region" description="Helical" evidence="8">
    <location>
        <begin position="203"/>
        <end position="222"/>
    </location>
</feature>
<feature type="transmembrane region" description="Helical" evidence="8">
    <location>
        <begin position="337"/>
        <end position="357"/>
    </location>
</feature>
<accession>A0ABZ2KIW9</accession>
<protein>
    <submittedName>
        <fullName evidence="10">DHA2 family efflux MFS transporter permease subunit</fullName>
    </submittedName>
</protein>
<keyword evidence="11" id="KW-1185">Reference proteome</keyword>
<gene>
    <name evidence="10" type="ORF">LZC95_17475</name>
</gene>
<dbReference type="Gene3D" id="1.20.1720.10">
    <property type="entry name" value="Multidrug resistance protein D"/>
    <property type="match status" value="1"/>
</dbReference>
<dbReference type="EMBL" id="CP089982">
    <property type="protein sequence ID" value="WXA98610.1"/>
    <property type="molecule type" value="Genomic_DNA"/>
</dbReference>
<feature type="transmembrane region" description="Helical" evidence="8">
    <location>
        <begin position="308"/>
        <end position="330"/>
    </location>
</feature>
<comment type="subcellular location">
    <subcellularLocation>
        <location evidence="1">Cell membrane</location>
        <topology evidence="1">Multi-pass membrane protein</topology>
    </subcellularLocation>
</comment>
<dbReference type="RefSeq" id="WP_394849225.1">
    <property type="nucleotide sequence ID" value="NZ_CP089982.1"/>
</dbReference>
<keyword evidence="3" id="KW-0813">Transport</keyword>
<name>A0ABZ2KIW9_9BACT</name>
<dbReference type="Proteomes" id="UP001379533">
    <property type="component" value="Chromosome"/>
</dbReference>
<evidence type="ECO:0000256" key="2">
    <source>
        <dbReference type="ARBA" id="ARBA00008537"/>
    </source>
</evidence>
<feature type="transmembrane region" description="Helical" evidence="8">
    <location>
        <begin position="483"/>
        <end position="502"/>
    </location>
</feature>
<feature type="domain" description="Major facilitator superfamily (MFS) profile" evidence="9">
    <location>
        <begin position="17"/>
        <end position="509"/>
    </location>
</feature>
<evidence type="ECO:0000256" key="6">
    <source>
        <dbReference type="ARBA" id="ARBA00022989"/>
    </source>
</evidence>
<keyword evidence="6 8" id="KW-1133">Transmembrane helix</keyword>
<comment type="similarity">
    <text evidence="2">Belongs to the major facilitator superfamily. EmrB family.</text>
</comment>
<feature type="transmembrane region" description="Helical" evidence="8">
    <location>
        <begin position="142"/>
        <end position="163"/>
    </location>
</feature>
<evidence type="ECO:0000259" key="9">
    <source>
        <dbReference type="PROSITE" id="PS50850"/>
    </source>
</evidence>
<feature type="transmembrane region" description="Helical" evidence="8">
    <location>
        <begin position="234"/>
        <end position="251"/>
    </location>
</feature>
<sequence>MSSADEGTLLRGNKALITLGTMFAGLMAFLDISIVNVALNDIRANFGTPLDRIAWVSTAYAMANITVIPMSGWLLKRFGFRRYYTASILVFTAASALCGLSWNLLSLVFFRILQGLGGGAIIPTSQSVLFSRYPEKQHGMAGALFAIGAITGPLLGPSIGGYLVDLASWHWIFFVNIPFGLFAAYTAWKHIEQPSFVPDRAPVDRFGIALLTVGMVSLQYVLEEGNRDGWFESTTILVLAIVAAISLIGFISHELETPHPVVELRVFANAGYTAATTLNFLVGTAVFGGSLLLSLYCGNIMHYRALQIGRVFLLGSWIQILIFPLAGRLVTKIDPRILMVLANAGIFTSLWLNAHLTADADVGAIVKPLFIRAVGTGIGFVPLTFLAVQALPVAQRPGGTALFNLTRELGASIGTAWMSTMLDRESKRAFTFMTSHVDAYSSLVADQASLLEHGPGARLADPQGAALAVLKLRIDQQALLRAFNGNFLMLAFAFLAASWLILLMRKPKMGATVDTKDAH</sequence>